<reference evidence="2" key="1">
    <citation type="submission" date="2016-10" db="EMBL/GenBank/DDBJ databases">
        <authorList>
            <person name="de Groot N.N."/>
        </authorList>
    </citation>
    <scope>NUCLEOTIDE SEQUENCE</scope>
</reference>
<evidence type="ECO:0000259" key="1">
    <source>
        <dbReference type="Pfam" id="PF01551"/>
    </source>
</evidence>
<dbReference type="PANTHER" id="PTHR21666">
    <property type="entry name" value="PEPTIDASE-RELATED"/>
    <property type="match status" value="1"/>
</dbReference>
<sequence>MLLKFLLLFTIFFGSSFAKDSKYPKIYDTLATPLYDAAEHFIKYEQISNLKLSIQEYKDEVDRTIVYGYEADTSKDKKKKKIYLKKLRKLQSSYDKLLHSLHVNISKSIRNEDYKLFLELTSYPFNGLFVNTHLRNKAITFYAKHKNENNLECLVLEKNMADEKLSNETQELFAAEIEHSSYNSVTQKKSKKSVTITTKRLENTIEVYLHNKNIYDLTIKVRHNVKNIIMSIKPLKEFVLEAKSTYHYTTLVLGSGKSQYGFSWSYTMGSKNAQHDNNYVYRLPFKKGTSHVVSQGYNGHDTHKGSSAYSIDFPMPKGTKIYAARGGIVVKTKSNSDVGGYDKKYASSGNYVRVMHKDGTFATYYHLKYNGVIVKVGEKVSKGEPLGYSGSTGYSSGPHLHFSVFKAKSAGKRETIPTKFHTLKGILENPIRGIYYKAI</sequence>
<feature type="domain" description="M23ase beta-sheet core" evidence="1">
    <location>
        <begin position="309"/>
        <end position="408"/>
    </location>
</feature>
<dbReference type="GO" id="GO:0004222">
    <property type="term" value="F:metalloendopeptidase activity"/>
    <property type="evidence" value="ECO:0007669"/>
    <property type="project" value="TreeGrafter"/>
</dbReference>
<dbReference type="Gene3D" id="2.70.70.10">
    <property type="entry name" value="Glucose Permease (Domain IIA)"/>
    <property type="match status" value="1"/>
</dbReference>
<dbReference type="SUPFAM" id="SSF51261">
    <property type="entry name" value="Duplicated hybrid motif"/>
    <property type="match status" value="1"/>
</dbReference>
<protein>
    <submittedName>
        <fullName evidence="2">Peptidase, M23/M37 family</fullName>
    </submittedName>
</protein>
<dbReference type="InterPro" id="IPR016047">
    <property type="entry name" value="M23ase_b-sheet_dom"/>
</dbReference>
<dbReference type="InterPro" id="IPR011055">
    <property type="entry name" value="Dup_hybrid_motif"/>
</dbReference>
<name>A0A1W1CD34_9ZZZZ</name>
<dbReference type="CDD" id="cd12797">
    <property type="entry name" value="M23_peptidase"/>
    <property type="match status" value="1"/>
</dbReference>
<accession>A0A1W1CD34</accession>
<dbReference type="AlphaFoldDB" id="A0A1W1CD34"/>
<evidence type="ECO:0000313" key="2">
    <source>
        <dbReference type="EMBL" id="SFV63676.1"/>
    </source>
</evidence>
<dbReference type="InterPro" id="IPR050570">
    <property type="entry name" value="Cell_wall_metabolism_enzyme"/>
</dbReference>
<dbReference type="Pfam" id="PF01551">
    <property type="entry name" value="Peptidase_M23"/>
    <property type="match status" value="1"/>
</dbReference>
<proteinExistence type="predicted"/>
<gene>
    <name evidence="2" type="ORF">MNB_SM-4-1591</name>
</gene>
<dbReference type="EMBL" id="FPHF01000071">
    <property type="protein sequence ID" value="SFV63676.1"/>
    <property type="molecule type" value="Genomic_DNA"/>
</dbReference>
<organism evidence="2">
    <name type="scientific">hydrothermal vent metagenome</name>
    <dbReference type="NCBI Taxonomy" id="652676"/>
    <lineage>
        <taxon>unclassified sequences</taxon>
        <taxon>metagenomes</taxon>
        <taxon>ecological metagenomes</taxon>
    </lineage>
</organism>
<dbReference type="PANTHER" id="PTHR21666:SF294">
    <property type="entry name" value="PEPTIDASE M23"/>
    <property type="match status" value="1"/>
</dbReference>